<dbReference type="NCBIfam" id="TIGR02388">
    <property type="entry name" value="rpoC2_cyan"/>
    <property type="match status" value="1"/>
</dbReference>
<dbReference type="Pfam" id="PF04998">
    <property type="entry name" value="RNA_pol_Rpb1_5"/>
    <property type="match status" value="1"/>
</dbReference>
<dbReference type="Pfam" id="PF05000">
    <property type="entry name" value="RNA_pol_Rpb1_4"/>
    <property type="match status" value="1"/>
</dbReference>
<geneLocation type="chloroplast" evidence="11"/>
<feature type="domain" description="RNA polymerase Rpb1" evidence="9">
    <location>
        <begin position="264"/>
        <end position="619"/>
    </location>
</feature>
<keyword evidence="6" id="KW-0479">Metal-binding</keyword>
<dbReference type="GO" id="GO:0003677">
    <property type="term" value="F:DNA binding"/>
    <property type="evidence" value="ECO:0007669"/>
    <property type="project" value="InterPro"/>
</dbReference>
<dbReference type="EC" id="2.7.7.6" evidence="1"/>
<evidence type="ECO:0000256" key="6">
    <source>
        <dbReference type="ARBA" id="ARBA00022723"/>
    </source>
</evidence>
<gene>
    <name evidence="11" type="primary">rpoC2</name>
</gene>
<dbReference type="InterPro" id="IPR042102">
    <property type="entry name" value="RNA_pol_Rpb1_3_sf"/>
</dbReference>
<evidence type="ECO:0000313" key="11">
    <source>
        <dbReference type="EMBL" id="ABX82602.1"/>
    </source>
</evidence>
<feature type="non-terminal residue" evidence="11">
    <location>
        <position position="1376"/>
    </location>
</feature>
<evidence type="ECO:0000256" key="8">
    <source>
        <dbReference type="ARBA" id="ARBA00023163"/>
    </source>
</evidence>
<dbReference type="PANTHER" id="PTHR19376:SF68">
    <property type="entry name" value="DNA-DIRECTED RNA POLYMERASE SUBUNIT BETA"/>
    <property type="match status" value="1"/>
</dbReference>
<dbReference type="InterPro" id="IPR012756">
    <property type="entry name" value="DNA-dir_RpoC2_beta_pp"/>
</dbReference>
<dbReference type="Gene3D" id="1.10.132.30">
    <property type="match status" value="1"/>
</dbReference>
<dbReference type="GO" id="GO:0046872">
    <property type="term" value="F:metal ion binding"/>
    <property type="evidence" value="ECO:0007669"/>
    <property type="project" value="UniProtKB-KW"/>
</dbReference>
<keyword evidence="5" id="KW-0548">Nucleotidyltransferase</keyword>
<dbReference type="EMBL" id="EU123971">
    <property type="protein sequence ID" value="ABX82602.1"/>
    <property type="molecule type" value="Genomic_DNA"/>
</dbReference>
<keyword evidence="11" id="KW-0150">Chloroplast</keyword>
<evidence type="ECO:0000256" key="2">
    <source>
        <dbReference type="ARBA" id="ARBA00022478"/>
    </source>
</evidence>
<dbReference type="Gene3D" id="1.10.274.100">
    <property type="entry name" value="RNA polymerase Rpb1, domain 3"/>
    <property type="match status" value="1"/>
</dbReference>
<dbReference type="GO" id="GO:0003899">
    <property type="term" value="F:DNA-directed RNA polymerase activity"/>
    <property type="evidence" value="ECO:0007669"/>
    <property type="project" value="UniProtKB-EC"/>
</dbReference>
<keyword evidence="2" id="KW-0240">DNA-directed RNA polymerase</keyword>
<protein>
    <recommendedName>
        <fullName evidence="1">DNA-directed RNA polymerase</fullName>
        <ecNumber evidence="1">2.7.7.6</ecNumber>
    </recommendedName>
</protein>
<feature type="domain" description="RNA polymerase Rpb1" evidence="10">
    <location>
        <begin position="185"/>
        <end position="261"/>
    </location>
</feature>
<keyword evidence="8" id="KW-0804">Transcription</keyword>
<dbReference type="InterPro" id="IPR038120">
    <property type="entry name" value="Rpb1_funnel_sf"/>
</dbReference>
<dbReference type="GO" id="GO:0006351">
    <property type="term" value="P:DNA-templated transcription"/>
    <property type="evidence" value="ECO:0007669"/>
    <property type="project" value="InterPro"/>
</dbReference>
<evidence type="ECO:0000259" key="9">
    <source>
        <dbReference type="Pfam" id="PF04998"/>
    </source>
</evidence>
<reference evidence="11" key="1">
    <citation type="submission" date="2007-08" db="EMBL/GenBank/DDBJ databases">
        <title>Divergence order of chlorophyte green algal lineages as inferred from the chloroplast and mitochondrial genomes.</title>
        <authorList>
            <person name="Pombert J.-F."/>
            <person name="Belanger A.-S."/>
            <person name="Gagnon J."/>
            <person name="Otis C."/>
            <person name="Lemieux C."/>
            <person name="Turmel M."/>
        </authorList>
    </citation>
    <scope>NUCLEOTIDE SEQUENCE</scope>
    <source>
        <strain evidence="11">SAG 219-1d</strain>
    </source>
</reference>
<evidence type="ECO:0000256" key="7">
    <source>
        <dbReference type="ARBA" id="ARBA00022833"/>
    </source>
</evidence>
<accession>G8XPB9</accession>
<dbReference type="InterPro" id="IPR045867">
    <property type="entry name" value="DNA-dir_RpoC_beta_prime"/>
</dbReference>
<dbReference type="InterPro" id="IPR007083">
    <property type="entry name" value="RNA_pol_Rpb1_4"/>
</dbReference>
<name>G8XPB9_9CHLO</name>
<dbReference type="InterPro" id="IPR007081">
    <property type="entry name" value="RNA_pol_Rpb1_5"/>
</dbReference>
<evidence type="ECO:0000256" key="3">
    <source>
        <dbReference type="ARBA" id="ARBA00022640"/>
    </source>
</evidence>
<keyword evidence="4" id="KW-0808">Transferase</keyword>
<evidence type="ECO:0000256" key="5">
    <source>
        <dbReference type="ARBA" id="ARBA00022695"/>
    </source>
</evidence>
<evidence type="ECO:0000256" key="1">
    <source>
        <dbReference type="ARBA" id="ARBA00012418"/>
    </source>
</evidence>
<keyword evidence="7" id="KW-0862">Zinc</keyword>
<dbReference type="PANTHER" id="PTHR19376">
    <property type="entry name" value="DNA-DIRECTED RNA POLYMERASE"/>
    <property type="match status" value="1"/>
</dbReference>
<keyword evidence="3 11" id="KW-0934">Plastid</keyword>
<proteinExistence type="predicted"/>
<dbReference type="SUPFAM" id="SSF64484">
    <property type="entry name" value="beta and beta-prime subunits of DNA dependent RNA-polymerase"/>
    <property type="match status" value="1"/>
</dbReference>
<dbReference type="GO" id="GO:0000428">
    <property type="term" value="C:DNA-directed RNA polymerase complex"/>
    <property type="evidence" value="ECO:0007669"/>
    <property type="project" value="UniProtKB-KW"/>
</dbReference>
<sequence>MKYTSDKSDTNQGFARSLRSKGIKAAQGLLKSKIRATKSKKYAFCVPSSKILTTLASHRKRSSINVYKDIKEKGLWVRGPKKGLWVLAPHDPKKKDDATLFLNYSFDKNRLKALILWSLTKNGEKATLDLVEKLKNIGFEYATKAGISLGIDDLKIPPNKSGLLSRAELNIQSAEMQYQQGNLTGVEQFQHLIDTWHRTSENLKQSVVKHFRSTDVLNPVFMMAFSGARGNISQVRQLVGMRGLMSDPQGQIIDFPIRSNFREGLTLTEYVISCYGARKGVVDTALRTANSGYLTRRLVDVSQHVVIWLFNCQTRRGIFLTDMKEGGKTILPLKDRLVGRVLAEDINPIAFRNQQVSKELAVKIVPLKNPVLIRSPLTCNVKNSVCQLCYGWSLSQGILVPLGEAVGILAAQSIGEPGTQLTMRTFHTGGVFSGDVMDEIRAPYKGVIDFSETLQGRLIRTSHGKIAFLTKVKGLLRIKRCIDINTEYLNTEENLTKGRNAKLSPLKGYEGSGPSYPMLLKSLQDFNRKGKHTSLEKTQKSKILTSEGTQGTQALVGFEKKQTVQEKNRKTESLCEIKIDIPALTVLFVRQGETVFEEQLLAEISSISNETNERIKAKHNLFSELEGKLFFDDVVLAIKTSKEGEVTKTALKLGSFWIFSGQIYKSIVPLTFFSKIGDLVDRTAVLNQLTSIFLLNGFVSKFDPSKAPFRSYGLSFPKEGIQEPQQKGNQKNYCSDFNSFNQKTPVKNPMLLSSVGGSSKLLRTGFLDSKMVDKDFDIFLNQPILQFVFKNIQFSNIGYFFSFFHSGKASKASSEYSKRPSSSYPFMRSKEDLKPSFDQFFVSNSLKQNFKNSVAMKSFLYFQWFFDKYKTETGGFINFDSFYLNDDLSQGQLLWVPEESYQIGFLTSKALGKHLDKKLAKQRLLLKSKILMKLAQQRDKSCARLVKIEDFNKRYEKLAFKIEDFNKQSTARLVKIEDFNKRYEKQLKSSINGYKQQRKARLVKIGDEGTQSSLADLSKINNKLPLIYKLNSQGKSIPFFSKISGYSTYLMFEKYQVPSSPLLTKTHYAKQSSSFLADKSYKEGPLKLNQSNCQIKIKKGWFYFPKDGSFVSSDPQSTLPPCFVRKKKTLTKTPLPLFLLRIKNKEIPKNQHPQQNKDTKKGFARSLRSRAQQGLLKSKISKSSLLLKSSIRDTTSKRIKAVQGRTPSKVDLRFEKQGDSSPFIRSKEIKAAHSIIKNNQSFVPTAYPFADNLCFDQLPVFLEYILNKKVSLKSVASFVKNQNSSFNIISYKEKQERPRRVSLKTLNPTFLLGNKKTLLLKLKLGFSQKKTNFVSPKKGTTLIDSSQQTVIKSNFNDSNFLFLLRAIYSKDIAINK</sequence>
<evidence type="ECO:0000259" key="10">
    <source>
        <dbReference type="Pfam" id="PF05000"/>
    </source>
</evidence>
<organism evidence="11">
    <name type="scientific">Trebouxia aggregata</name>
    <dbReference type="NCBI Taxonomy" id="160068"/>
    <lineage>
        <taxon>Eukaryota</taxon>
        <taxon>Viridiplantae</taxon>
        <taxon>Chlorophyta</taxon>
        <taxon>core chlorophytes</taxon>
        <taxon>Trebouxiophyceae</taxon>
        <taxon>Trebouxiales</taxon>
        <taxon>Trebouxiaceae</taxon>
        <taxon>Trebouxia</taxon>
    </lineage>
</organism>
<evidence type="ECO:0000256" key="4">
    <source>
        <dbReference type="ARBA" id="ARBA00022679"/>
    </source>
</evidence>